<dbReference type="Proteomes" id="UP000503003">
    <property type="component" value="Chromosome 1"/>
</dbReference>
<sequence length="307" mass="33832">MDTYPMIFGKTVWPSPAKLNLFLYITGRRANGYHELQTLFQFLDYGDDITITANESGKIVLTPELQGVKTQDNLIWKAAIALQQKTGCSLGADIELNKILPMGGGIGGGSSNAATVLVALNYLWQTNLSDDELAEIGLALGADVPVFIRGFAAFAEGVGEELTPVEAEEKWYLVVRPNVSIATKDIFCHPQLTRNTPKRALLTLLDTQYENDCEKIVRMLYPEVDKQLSWLLQYAPSRLTGTGSCVFAEFSNENEAKSVLSQLPDTVSAFIAQGRNVSPLKETLAAYQTANPNLIKNWTQPRGFHRA</sequence>
<dbReference type="InterPro" id="IPR014721">
    <property type="entry name" value="Ribsml_uS5_D2-typ_fold_subgr"/>
</dbReference>
<evidence type="ECO:0000256" key="7">
    <source>
        <dbReference type="ARBA" id="ARBA00022840"/>
    </source>
</evidence>
<dbReference type="SUPFAM" id="SSF54211">
    <property type="entry name" value="Ribosomal protein S5 domain 2-like"/>
    <property type="match status" value="1"/>
</dbReference>
<dbReference type="UniPathway" id="UPA00056">
    <property type="reaction ID" value="UER00094"/>
</dbReference>
<dbReference type="HAMAP" id="MF_00061">
    <property type="entry name" value="IspE"/>
    <property type="match status" value="1"/>
</dbReference>
<dbReference type="Pfam" id="PF08544">
    <property type="entry name" value="GHMP_kinases_C"/>
    <property type="match status" value="1"/>
</dbReference>
<evidence type="ECO:0000256" key="3">
    <source>
        <dbReference type="ARBA" id="ARBA00017473"/>
    </source>
</evidence>
<keyword evidence="4 11" id="KW-0808">Transferase</keyword>
<keyword evidence="8 11" id="KW-0414">Isoprene biosynthesis</keyword>
<reference evidence="14 15" key="1">
    <citation type="submission" date="2020-02" db="EMBL/GenBank/DDBJ databases">
        <title>A complete genome of a marine bacterium Vibrio sp. ZWAL4003 isolated from the mangrove sediment with the ability to degrade polysaccharides.</title>
        <authorList>
            <person name="Wu J."/>
            <person name="Qu W."/>
            <person name="Zeng R."/>
        </authorList>
    </citation>
    <scope>NUCLEOTIDE SEQUENCE [LARGE SCALE GENOMIC DNA]</scope>
    <source>
        <strain evidence="14 15">ZWAL4003</strain>
    </source>
</reference>
<keyword evidence="6 11" id="KW-0418">Kinase</keyword>
<evidence type="ECO:0000256" key="6">
    <source>
        <dbReference type="ARBA" id="ARBA00022777"/>
    </source>
</evidence>
<keyword evidence="5 11" id="KW-0547">Nucleotide-binding</keyword>
<dbReference type="GO" id="GO:0005524">
    <property type="term" value="F:ATP binding"/>
    <property type="evidence" value="ECO:0007669"/>
    <property type="project" value="UniProtKB-UniRule"/>
</dbReference>
<dbReference type="SUPFAM" id="SSF55060">
    <property type="entry name" value="GHMP Kinase, C-terminal domain"/>
    <property type="match status" value="1"/>
</dbReference>
<dbReference type="EC" id="2.7.1.148" evidence="2 11"/>
<feature type="active site" evidence="11">
    <location>
        <position position="143"/>
    </location>
</feature>
<dbReference type="InterPro" id="IPR013750">
    <property type="entry name" value="GHMP_kinase_C_dom"/>
</dbReference>
<evidence type="ECO:0000256" key="8">
    <source>
        <dbReference type="ARBA" id="ARBA00023229"/>
    </source>
</evidence>
<evidence type="ECO:0000313" key="15">
    <source>
        <dbReference type="Proteomes" id="UP000503003"/>
    </source>
</evidence>
<evidence type="ECO:0000313" key="14">
    <source>
        <dbReference type="EMBL" id="QIH42460.1"/>
    </source>
</evidence>
<evidence type="ECO:0000259" key="13">
    <source>
        <dbReference type="Pfam" id="PF08544"/>
    </source>
</evidence>
<dbReference type="PIRSF" id="PIRSF010376">
    <property type="entry name" value="IspE"/>
    <property type="match status" value="1"/>
</dbReference>
<dbReference type="Gene3D" id="3.30.230.10">
    <property type="match status" value="1"/>
</dbReference>
<evidence type="ECO:0000256" key="5">
    <source>
        <dbReference type="ARBA" id="ARBA00022741"/>
    </source>
</evidence>
<dbReference type="GO" id="GO:0019288">
    <property type="term" value="P:isopentenyl diphosphate biosynthetic process, methylerythritol 4-phosphate pathway"/>
    <property type="evidence" value="ECO:0007669"/>
    <property type="project" value="UniProtKB-UniRule"/>
</dbReference>
<dbReference type="FunFam" id="3.30.70.890:FF:000004">
    <property type="entry name" value="4-diphosphocytidyl-2-C-methyl-D-erythritol kinase"/>
    <property type="match status" value="1"/>
</dbReference>
<dbReference type="AlphaFoldDB" id="A0A6G7CK60"/>
<evidence type="ECO:0000256" key="9">
    <source>
        <dbReference type="ARBA" id="ARBA00032554"/>
    </source>
</evidence>
<gene>
    <name evidence="11 14" type="primary">ispE</name>
    <name evidence="14" type="ORF">G5S32_10825</name>
</gene>
<dbReference type="NCBIfam" id="TIGR00154">
    <property type="entry name" value="ispE"/>
    <property type="match status" value="1"/>
</dbReference>
<comment type="function">
    <text evidence="11">Catalyzes the phosphorylation of the position 2 hydroxy group of 4-diphosphocytidyl-2C-methyl-D-erythritol.</text>
</comment>
<dbReference type="EMBL" id="CP049331">
    <property type="protein sequence ID" value="QIH42460.1"/>
    <property type="molecule type" value="Genomic_DNA"/>
</dbReference>
<dbReference type="FunFam" id="3.30.230.10:FF:000022">
    <property type="entry name" value="4-diphosphocytidyl-2-C-methyl-D-erythritol kinase"/>
    <property type="match status" value="1"/>
</dbReference>
<evidence type="ECO:0000256" key="1">
    <source>
        <dbReference type="ARBA" id="ARBA00009684"/>
    </source>
</evidence>
<evidence type="ECO:0000256" key="4">
    <source>
        <dbReference type="ARBA" id="ARBA00022679"/>
    </source>
</evidence>
<comment type="similarity">
    <text evidence="1 11">Belongs to the GHMP kinase family. IspE subfamily.</text>
</comment>
<dbReference type="InterPro" id="IPR036554">
    <property type="entry name" value="GHMP_kinase_C_sf"/>
</dbReference>
<feature type="domain" description="GHMP kinase N-terminal" evidence="12">
    <location>
        <begin position="73"/>
        <end position="150"/>
    </location>
</feature>
<keyword evidence="7 11" id="KW-0067">ATP-binding</keyword>
<evidence type="ECO:0000256" key="11">
    <source>
        <dbReference type="HAMAP-Rule" id="MF_00061"/>
    </source>
</evidence>
<dbReference type="KEGG" id="vzi:G5S32_10825"/>
<name>A0A6G7CK60_9VIBR</name>
<dbReference type="Gene3D" id="3.30.70.890">
    <property type="entry name" value="GHMP kinase, C-terminal domain"/>
    <property type="match status" value="1"/>
</dbReference>
<dbReference type="PANTHER" id="PTHR43527:SF2">
    <property type="entry name" value="4-DIPHOSPHOCYTIDYL-2-C-METHYL-D-ERYTHRITOL KINASE, CHLOROPLASTIC"/>
    <property type="match status" value="1"/>
</dbReference>
<evidence type="ECO:0000259" key="12">
    <source>
        <dbReference type="Pfam" id="PF00288"/>
    </source>
</evidence>
<feature type="binding site" evidence="11">
    <location>
        <begin position="101"/>
        <end position="111"/>
    </location>
    <ligand>
        <name>ATP</name>
        <dbReference type="ChEBI" id="CHEBI:30616"/>
    </ligand>
</feature>
<dbReference type="PANTHER" id="PTHR43527">
    <property type="entry name" value="4-DIPHOSPHOCYTIDYL-2-C-METHYL-D-ERYTHRITOL KINASE, CHLOROPLASTIC"/>
    <property type="match status" value="1"/>
</dbReference>
<dbReference type="InterPro" id="IPR004424">
    <property type="entry name" value="IspE"/>
</dbReference>
<dbReference type="InterPro" id="IPR020568">
    <property type="entry name" value="Ribosomal_Su5_D2-typ_SF"/>
</dbReference>
<proteinExistence type="inferred from homology"/>
<evidence type="ECO:0000256" key="2">
    <source>
        <dbReference type="ARBA" id="ARBA00012052"/>
    </source>
</evidence>
<dbReference type="InterPro" id="IPR006204">
    <property type="entry name" value="GHMP_kinase_N_dom"/>
</dbReference>
<comment type="catalytic activity">
    <reaction evidence="11">
        <text>4-CDP-2-C-methyl-D-erythritol + ATP = 4-CDP-2-C-methyl-D-erythritol 2-phosphate + ADP + H(+)</text>
        <dbReference type="Rhea" id="RHEA:18437"/>
        <dbReference type="ChEBI" id="CHEBI:15378"/>
        <dbReference type="ChEBI" id="CHEBI:30616"/>
        <dbReference type="ChEBI" id="CHEBI:57823"/>
        <dbReference type="ChEBI" id="CHEBI:57919"/>
        <dbReference type="ChEBI" id="CHEBI:456216"/>
        <dbReference type="EC" id="2.7.1.148"/>
    </reaction>
</comment>
<comment type="pathway">
    <text evidence="10 11">Isoprenoid biosynthesis; isopentenyl diphosphate biosynthesis via DXP pathway; isopentenyl diphosphate from 1-deoxy-D-xylulose 5-phosphate: step 3/6.</text>
</comment>
<dbReference type="GO" id="GO:0050515">
    <property type="term" value="F:4-(cytidine 5'-diphospho)-2-C-methyl-D-erythritol kinase activity"/>
    <property type="evidence" value="ECO:0007669"/>
    <property type="project" value="UniProtKB-UniRule"/>
</dbReference>
<dbReference type="GO" id="GO:0016114">
    <property type="term" value="P:terpenoid biosynthetic process"/>
    <property type="evidence" value="ECO:0007669"/>
    <property type="project" value="UniProtKB-UniRule"/>
</dbReference>
<protein>
    <recommendedName>
        <fullName evidence="3 11">4-diphosphocytidyl-2-C-methyl-D-erythritol kinase</fullName>
        <shortName evidence="11">CMK</shortName>
        <ecNumber evidence="2 11">2.7.1.148</ecNumber>
    </recommendedName>
    <alternativeName>
        <fullName evidence="9 11">4-(cytidine-5'-diphospho)-2-C-methyl-D-erythritol kinase</fullName>
    </alternativeName>
</protein>
<dbReference type="Pfam" id="PF00288">
    <property type="entry name" value="GHMP_kinases_N"/>
    <property type="match status" value="1"/>
</dbReference>
<keyword evidence="15" id="KW-1185">Reference proteome</keyword>
<feature type="domain" description="GHMP kinase C-terminal" evidence="13">
    <location>
        <begin position="208"/>
        <end position="266"/>
    </location>
</feature>
<feature type="active site" evidence="11">
    <location>
        <position position="18"/>
    </location>
</feature>
<evidence type="ECO:0000256" key="10">
    <source>
        <dbReference type="ARBA" id="ARBA00060636"/>
    </source>
</evidence>
<accession>A0A6G7CK60</accession>
<organism evidence="14 15">
    <name type="scientific">Vibrio ziniensis</name>
    <dbReference type="NCBI Taxonomy" id="2711221"/>
    <lineage>
        <taxon>Bacteria</taxon>
        <taxon>Pseudomonadati</taxon>
        <taxon>Pseudomonadota</taxon>
        <taxon>Gammaproteobacteria</taxon>
        <taxon>Vibrionales</taxon>
        <taxon>Vibrionaceae</taxon>
        <taxon>Vibrio</taxon>
    </lineage>
</organism>